<keyword evidence="2" id="KW-0805">Transcription regulation</keyword>
<dbReference type="SUPFAM" id="SSF50151">
    <property type="entry name" value="SacY-like RNA-binding domain"/>
    <property type="match status" value="1"/>
</dbReference>
<dbReference type="HOGENOM" id="CLU_078802_0_0_9"/>
<dbReference type="PANTHER" id="PTHR30185">
    <property type="entry name" value="CRYPTIC BETA-GLUCOSIDE BGL OPERON ANTITERMINATOR"/>
    <property type="match status" value="1"/>
</dbReference>
<dbReference type="Proteomes" id="UP000013085">
    <property type="component" value="Unassembled WGS sequence"/>
</dbReference>
<dbReference type="SMART" id="SM01061">
    <property type="entry name" value="CAT_RBD"/>
    <property type="match status" value="1"/>
</dbReference>
<evidence type="ECO:0000259" key="4">
    <source>
        <dbReference type="PROSITE" id="PS51372"/>
    </source>
</evidence>
<evidence type="ECO:0000313" key="6">
    <source>
        <dbReference type="Proteomes" id="UP000013085"/>
    </source>
</evidence>
<feature type="domain" description="PRD" evidence="4">
    <location>
        <begin position="170"/>
        <end position="273"/>
    </location>
</feature>
<dbReference type="InterPro" id="IPR050661">
    <property type="entry name" value="BglG_antiterminators"/>
</dbReference>
<dbReference type="Gene3D" id="1.20.890.100">
    <property type="match status" value="1"/>
</dbReference>
<dbReference type="Gene3D" id="1.10.1790.10">
    <property type="entry name" value="PRD domain"/>
    <property type="match status" value="1"/>
</dbReference>
<organism evidence="5 6">
    <name type="scientific">[Clostridium] clostridioforme 90A8</name>
    <dbReference type="NCBI Taxonomy" id="999408"/>
    <lineage>
        <taxon>Bacteria</taxon>
        <taxon>Bacillati</taxon>
        <taxon>Bacillota</taxon>
        <taxon>Clostridia</taxon>
        <taxon>Lachnospirales</taxon>
        <taxon>Lachnospiraceae</taxon>
        <taxon>Enterocloster</taxon>
    </lineage>
</organism>
<dbReference type="SUPFAM" id="SSF63520">
    <property type="entry name" value="PTS-regulatory domain, PRD"/>
    <property type="match status" value="2"/>
</dbReference>
<keyword evidence="3" id="KW-0804">Transcription</keyword>
<dbReference type="RefSeq" id="WP_002586175.1">
    <property type="nucleotide sequence ID" value="NZ_KB850976.1"/>
</dbReference>
<protein>
    <recommendedName>
        <fullName evidence="4">PRD domain-containing protein</fullName>
    </recommendedName>
</protein>
<gene>
    <name evidence="5" type="ORF">HMPREF1090_00331</name>
</gene>
<dbReference type="InterPro" id="IPR011608">
    <property type="entry name" value="PRD"/>
</dbReference>
<dbReference type="PANTHER" id="PTHR30185:SF18">
    <property type="entry name" value="TRANSCRIPTIONAL REGULATOR MTLR"/>
    <property type="match status" value="1"/>
</dbReference>
<dbReference type="Pfam" id="PF00874">
    <property type="entry name" value="PRD"/>
    <property type="match status" value="2"/>
</dbReference>
<reference evidence="5 6" key="1">
    <citation type="submission" date="2013-01" db="EMBL/GenBank/DDBJ databases">
        <title>The Genome Sequence of Clostridium clostridioforme 90A8.</title>
        <authorList>
            <consortium name="The Broad Institute Genome Sequencing Platform"/>
            <person name="Earl A."/>
            <person name="Ward D."/>
            <person name="Feldgarden M."/>
            <person name="Gevers D."/>
            <person name="Courvalin P."/>
            <person name="Lambert T."/>
            <person name="Walker B."/>
            <person name="Young S.K."/>
            <person name="Zeng Q."/>
            <person name="Gargeya S."/>
            <person name="Fitzgerald M."/>
            <person name="Haas B."/>
            <person name="Abouelleil A."/>
            <person name="Alvarado L."/>
            <person name="Arachchi H.M."/>
            <person name="Berlin A.M."/>
            <person name="Chapman S.B."/>
            <person name="Dewar J."/>
            <person name="Goldberg J."/>
            <person name="Griggs A."/>
            <person name="Gujja S."/>
            <person name="Hansen M."/>
            <person name="Howarth C."/>
            <person name="Imamovic A."/>
            <person name="Larimer J."/>
            <person name="McCowan C."/>
            <person name="Murphy C."/>
            <person name="Neiman D."/>
            <person name="Pearson M."/>
            <person name="Priest M."/>
            <person name="Roberts A."/>
            <person name="Saif S."/>
            <person name="Shea T."/>
            <person name="Sisk P."/>
            <person name="Sykes S."/>
            <person name="Wortman J."/>
            <person name="Nusbaum C."/>
            <person name="Birren B."/>
        </authorList>
    </citation>
    <scope>NUCLEOTIDE SEQUENCE [LARGE SCALE GENOMIC DNA]</scope>
    <source>
        <strain evidence="5 6">90A8</strain>
    </source>
</reference>
<dbReference type="InterPro" id="IPR004341">
    <property type="entry name" value="CAT_RNA-bd_dom"/>
</dbReference>
<dbReference type="InterPro" id="IPR036650">
    <property type="entry name" value="CAT_RNA-bd_dom_sf"/>
</dbReference>
<evidence type="ECO:0000313" key="5">
    <source>
        <dbReference type="EMBL" id="ENZ20396.1"/>
    </source>
</evidence>
<dbReference type="InterPro" id="IPR036634">
    <property type="entry name" value="PRD_sf"/>
</dbReference>
<evidence type="ECO:0000256" key="1">
    <source>
        <dbReference type="ARBA" id="ARBA00022737"/>
    </source>
</evidence>
<dbReference type="GO" id="GO:0003723">
    <property type="term" value="F:RNA binding"/>
    <property type="evidence" value="ECO:0007669"/>
    <property type="project" value="InterPro"/>
</dbReference>
<dbReference type="PROSITE" id="PS51372">
    <property type="entry name" value="PRD_2"/>
    <property type="match status" value="2"/>
</dbReference>
<accession>A0A0E2HW15</accession>
<dbReference type="GO" id="GO:0006355">
    <property type="term" value="P:regulation of DNA-templated transcription"/>
    <property type="evidence" value="ECO:0007669"/>
    <property type="project" value="InterPro"/>
</dbReference>
<evidence type="ECO:0000256" key="3">
    <source>
        <dbReference type="ARBA" id="ARBA00023163"/>
    </source>
</evidence>
<dbReference type="Gene3D" id="2.30.24.10">
    <property type="entry name" value="CAT RNA-binding domain"/>
    <property type="match status" value="1"/>
</dbReference>
<feature type="domain" description="PRD" evidence="4">
    <location>
        <begin position="65"/>
        <end position="169"/>
    </location>
</feature>
<dbReference type="Pfam" id="PF03123">
    <property type="entry name" value="CAT_RBD"/>
    <property type="match status" value="1"/>
</dbReference>
<comment type="caution">
    <text evidence="5">The sequence shown here is derived from an EMBL/GenBank/DDBJ whole genome shotgun (WGS) entry which is preliminary data.</text>
</comment>
<dbReference type="EMBL" id="AGYR01000001">
    <property type="protein sequence ID" value="ENZ20396.1"/>
    <property type="molecule type" value="Genomic_DNA"/>
</dbReference>
<dbReference type="AlphaFoldDB" id="A0A0E2HW15"/>
<keyword evidence="1" id="KW-0677">Repeat</keyword>
<dbReference type="Gene3D" id="1.20.58.1950">
    <property type="match status" value="1"/>
</dbReference>
<name>A0A0E2HW15_9FIRM</name>
<proteinExistence type="predicted"/>
<sequence length="273" mass="30120">MYRIIKVLNNNGILVLDGDTGRELILLGNGIGFGHRTGERLEQVKEAKRYELVTGKSTALQQVNSIDPVFIEAAGNIIESARKTLGDISSDILIPMADHIALAAGRAREGRELPNPFNQDIKALFDREYQAAMEGREIIREMTGIVISEDEVGYITLHIHAGSSEENVAHSMDMARLVQDSIRSIEEKMGIKLAADSLGYNRLVSHLRYMIARIRKGEPVSLDMEAYARDAFPGPYQAAVDVCGDMEKRLGMSVASQEAGFLAIHIQRVIQGE</sequence>
<evidence type="ECO:0000256" key="2">
    <source>
        <dbReference type="ARBA" id="ARBA00023015"/>
    </source>
</evidence>
<dbReference type="GeneID" id="57963750"/>
<dbReference type="PATRIC" id="fig|999408.3.peg.360"/>